<evidence type="ECO:0000313" key="2">
    <source>
        <dbReference type="Proteomes" id="UP000776650"/>
    </source>
</evidence>
<organism evidence="1 2">
    <name type="scientific">Dietzia timorensis</name>
    <dbReference type="NCBI Taxonomy" id="499555"/>
    <lineage>
        <taxon>Bacteria</taxon>
        <taxon>Bacillati</taxon>
        <taxon>Actinomycetota</taxon>
        <taxon>Actinomycetes</taxon>
        <taxon>Mycobacteriales</taxon>
        <taxon>Dietziaceae</taxon>
        <taxon>Dietzia</taxon>
    </lineage>
</organism>
<dbReference type="EMBL" id="DYXM01000069">
    <property type="protein sequence ID" value="HJE90119.1"/>
    <property type="molecule type" value="Genomic_DNA"/>
</dbReference>
<accession>A0A921F4T8</accession>
<dbReference type="AlphaFoldDB" id="A0A921F4T8"/>
<reference evidence="1" key="2">
    <citation type="submission" date="2021-09" db="EMBL/GenBank/DDBJ databases">
        <authorList>
            <person name="Gilroy R."/>
        </authorList>
    </citation>
    <scope>NUCLEOTIDE SEQUENCE</scope>
    <source>
        <strain evidence="1">ChiGjej1B1-18357</strain>
    </source>
</reference>
<proteinExistence type="predicted"/>
<evidence type="ECO:0000313" key="1">
    <source>
        <dbReference type="EMBL" id="HJE90119.1"/>
    </source>
</evidence>
<feature type="non-terminal residue" evidence="1">
    <location>
        <position position="1"/>
    </location>
</feature>
<sequence length="334" mass="35940">NQCIPLHIAIDSTNGDSMRGRYLRTKTVAAALALLSISVLGAGCGSSVNREKTEQALELASKEKGYEGLVSFSTGEYKGDASLDAQISAGEATPEEAKAMLDFVNEQFRSDDARGYSEKRLKMNWIVSGTEIWIDDGADTALLRSIGELATESDRVTMVQATSHNEMIDVGLERCGTAQCINETIDETGEHLDSLYAQQAKSLAAESSGLRSGLSQRFSIDLSETGVSDPTEGLTILLNGAPASDGAQESSSTRVVDALHEAAGIIELAEPYVLTTFVDTPSTVRLHRSFSEEIPDTEFDRALSRVMTYACGKFDTVEDNYSEFDVASSPECSE</sequence>
<name>A0A921F4T8_9ACTN</name>
<dbReference type="RefSeq" id="WP_303911073.1">
    <property type="nucleotide sequence ID" value="NZ_DYXM01000069.1"/>
</dbReference>
<comment type="caution">
    <text evidence="1">The sequence shown here is derived from an EMBL/GenBank/DDBJ whole genome shotgun (WGS) entry which is preliminary data.</text>
</comment>
<gene>
    <name evidence="1" type="ORF">K8V11_03815</name>
</gene>
<protein>
    <submittedName>
        <fullName evidence="1">Uncharacterized protein</fullName>
    </submittedName>
</protein>
<reference evidence="1" key="1">
    <citation type="journal article" date="2021" name="PeerJ">
        <title>Extensive microbial diversity within the chicken gut microbiome revealed by metagenomics and culture.</title>
        <authorList>
            <person name="Gilroy R."/>
            <person name="Ravi A."/>
            <person name="Getino M."/>
            <person name="Pursley I."/>
            <person name="Horton D.L."/>
            <person name="Alikhan N.F."/>
            <person name="Baker D."/>
            <person name="Gharbi K."/>
            <person name="Hall N."/>
            <person name="Watson M."/>
            <person name="Adriaenssens E.M."/>
            <person name="Foster-Nyarko E."/>
            <person name="Jarju S."/>
            <person name="Secka A."/>
            <person name="Antonio M."/>
            <person name="Oren A."/>
            <person name="Chaudhuri R.R."/>
            <person name="La Ragione R."/>
            <person name="Hildebrand F."/>
            <person name="Pallen M.J."/>
        </authorList>
    </citation>
    <scope>NUCLEOTIDE SEQUENCE</scope>
    <source>
        <strain evidence="1">ChiGjej1B1-18357</strain>
    </source>
</reference>
<dbReference type="Proteomes" id="UP000776650">
    <property type="component" value="Unassembled WGS sequence"/>
</dbReference>